<organism evidence="4 5">
    <name type="scientific">Halobacillus locisalis</name>
    <dbReference type="NCBI Taxonomy" id="220753"/>
    <lineage>
        <taxon>Bacteria</taxon>
        <taxon>Bacillati</taxon>
        <taxon>Bacillota</taxon>
        <taxon>Bacilli</taxon>
        <taxon>Bacillales</taxon>
        <taxon>Bacillaceae</taxon>
        <taxon>Halobacillus</taxon>
    </lineage>
</organism>
<evidence type="ECO:0000259" key="3">
    <source>
        <dbReference type="Pfam" id="PF08338"/>
    </source>
</evidence>
<evidence type="ECO:0000256" key="1">
    <source>
        <dbReference type="ARBA" id="ARBA00009353"/>
    </source>
</evidence>
<dbReference type="InterPro" id="IPR036291">
    <property type="entry name" value="NAD(P)-bd_dom_sf"/>
</dbReference>
<evidence type="ECO:0000259" key="2">
    <source>
        <dbReference type="Pfam" id="PF01370"/>
    </source>
</evidence>
<dbReference type="NCBIfam" id="TIGR01777">
    <property type="entry name" value="yfcH"/>
    <property type="match status" value="1"/>
</dbReference>
<dbReference type="Pfam" id="PF08338">
    <property type="entry name" value="DUF1731"/>
    <property type="match status" value="1"/>
</dbReference>
<keyword evidence="5" id="KW-1185">Reference proteome</keyword>
<dbReference type="Pfam" id="PF01370">
    <property type="entry name" value="Epimerase"/>
    <property type="match status" value="1"/>
</dbReference>
<dbReference type="Proteomes" id="UP000571017">
    <property type="component" value="Unassembled WGS sequence"/>
</dbReference>
<proteinExistence type="inferred from homology"/>
<dbReference type="PANTHER" id="PTHR11092:SF0">
    <property type="entry name" value="EPIMERASE FAMILY PROTEIN SDR39U1"/>
    <property type="match status" value="1"/>
</dbReference>
<evidence type="ECO:0000313" key="5">
    <source>
        <dbReference type="Proteomes" id="UP000571017"/>
    </source>
</evidence>
<comment type="similarity">
    <text evidence="1">Belongs to the NAD(P)-dependent epimerase/dehydratase family. SDR39U1 subfamily.</text>
</comment>
<dbReference type="InterPro" id="IPR001509">
    <property type="entry name" value="Epimerase_deHydtase"/>
</dbReference>
<dbReference type="EMBL" id="JACEFG010000003">
    <property type="protein sequence ID" value="MBA2176536.1"/>
    <property type="molecule type" value="Genomic_DNA"/>
</dbReference>
<dbReference type="InterPro" id="IPR010099">
    <property type="entry name" value="SDR39U1"/>
</dbReference>
<dbReference type="Gene3D" id="3.40.50.720">
    <property type="entry name" value="NAD(P)-binding Rossmann-like Domain"/>
    <property type="match status" value="1"/>
</dbReference>
<reference evidence="4 5" key="1">
    <citation type="journal article" date="2004" name="Extremophiles">
        <title>Halobacillus locisalis sp. nov., a halophilic bacterium isolated from a marine solar saltern of the Yellow Sea in Korea.</title>
        <authorList>
            <person name="Yoon J.H."/>
            <person name="Kang K.H."/>
            <person name="Oh T.K."/>
            <person name="Park Y.H."/>
        </authorList>
    </citation>
    <scope>NUCLEOTIDE SEQUENCE [LARGE SCALE GENOMIC DNA]</scope>
    <source>
        <strain evidence="4 5">KCTC 3788</strain>
    </source>
</reference>
<dbReference type="InterPro" id="IPR013549">
    <property type="entry name" value="DUF1731"/>
</dbReference>
<name>A0A838CY63_9BACI</name>
<dbReference type="RefSeq" id="WP_181473552.1">
    <property type="nucleotide sequence ID" value="NZ_JACEFG010000003.1"/>
</dbReference>
<dbReference type="CDD" id="cd05242">
    <property type="entry name" value="SDR_a8"/>
    <property type="match status" value="1"/>
</dbReference>
<gene>
    <name evidence="4" type="ORF">H0266_16680</name>
</gene>
<dbReference type="AlphaFoldDB" id="A0A838CY63"/>
<dbReference type="PANTHER" id="PTHR11092">
    <property type="entry name" value="SUGAR NUCLEOTIDE EPIMERASE RELATED"/>
    <property type="match status" value="1"/>
</dbReference>
<comment type="caution">
    <text evidence="4">The sequence shown here is derived from an EMBL/GenBank/DDBJ whole genome shotgun (WGS) entry which is preliminary data.</text>
</comment>
<dbReference type="SUPFAM" id="SSF51735">
    <property type="entry name" value="NAD(P)-binding Rossmann-fold domains"/>
    <property type="match status" value="1"/>
</dbReference>
<protein>
    <submittedName>
        <fullName evidence="4">TIGR01777 family protein</fullName>
    </submittedName>
</protein>
<feature type="domain" description="NAD-dependent epimerase/dehydratase" evidence="2">
    <location>
        <begin position="3"/>
        <end position="216"/>
    </location>
</feature>
<accession>A0A838CY63</accession>
<evidence type="ECO:0000313" key="4">
    <source>
        <dbReference type="EMBL" id="MBA2176536.1"/>
    </source>
</evidence>
<sequence length="301" mass="33447">MNIVVTGGTGFVGQRLTDQLVKEGHHVYILTRSPDKHTDSGQVTFVGWLKDEYHPARELPNVQAIVNLAGESLNSGRWTEEKKREILDSRIQATEGVLDLIEQLDSKPEVLVNASAVGFYGQSKTKTFTEETEKPGNDFLANVVEEWEKRASKAENSGVRTVFVRFGIILGEEGALPKMILPYKFMIGGNLGSGEQWMSWIHIDDVVGLIDFSIHQKEIRGPLNGTAPNPHRNKDFGRTLGDVLNRPHWIPAPAFALKIALGDMSTLLLDGQSVIPKKALEQGYSFHYPDLKPALESILHE</sequence>
<feature type="domain" description="DUF1731" evidence="3">
    <location>
        <begin position="252"/>
        <end position="298"/>
    </location>
</feature>